<proteinExistence type="predicted"/>
<evidence type="ECO:0008006" key="3">
    <source>
        <dbReference type="Google" id="ProtNLM"/>
    </source>
</evidence>
<feature type="compositionally biased region" description="Basic and acidic residues" evidence="1">
    <location>
        <begin position="266"/>
        <end position="281"/>
    </location>
</feature>
<feature type="region of interest" description="Disordered" evidence="1">
    <location>
        <begin position="262"/>
        <end position="281"/>
    </location>
</feature>
<comment type="caution">
    <text evidence="2">The sequence shown here is derived from an EMBL/GenBank/DDBJ whole genome shotgun (WGS) entry which is preliminary data.</text>
</comment>
<protein>
    <recommendedName>
        <fullName evidence="3">MBL fold metallo-hydrolase</fullName>
    </recommendedName>
</protein>
<dbReference type="PANTHER" id="PTHR30619:SF1">
    <property type="entry name" value="RECOMBINATION PROTEIN 2"/>
    <property type="match status" value="1"/>
</dbReference>
<dbReference type="InterPro" id="IPR036866">
    <property type="entry name" value="RibonucZ/Hydroxyglut_hydro"/>
</dbReference>
<dbReference type="PANTHER" id="PTHR30619">
    <property type="entry name" value="DNA INTERNALIZATION/COMPETENCE PROTEIN COMEC/REC2"/>
    <property type="match status" value="1"/>
</dbReference>
<name>A0A6B2NV53_9RHOB</name>
<reference evidence="2" key="1">
    <citation type="submission" date="2020-02" db="EMBL/GenBank/DDBJ databases">
        <title>Delineation of the pyrene-degrading pathway in Roseobacter clade bacteria by genomic analysis.</title>
        <authorList>
            <person name="Zhou H."/>
            <person name="Wang H."/>
        </authorList>
    </citation>
    <scope>NUCLEOTIDE SEQUENCE</scope>
    <source>
        <strain evidence="2">PrR005</strain>
    </source>
</reference>
<dbReference type="EMBL" id="JAAGOX010000054">
    <property type="protein sequence ID" value="NDW47318.1"/>
    <property type="molecule type" value="Genomic_DNA"/>
</dbReference>
<organism evidence="2">
    <name type="scientific">Ruegeria sp. PrR005</name>
    <dbReference type="NCBI Taxonomy" id="2706882"/>
    <lineage>
        <taxon>Bacteria</taxon>
        <taxon>Pseudomonadati</taxon>
        <taxon>Pseudomonadota</taxon>
        <taxon>Alphaproteobacteria</taxon>
        <taxon>Rhodobacterales</taxon>
        <taxon>Roseobacteraceae</taxon>
        <taxon>Ruegeria</taxon>
    </lineage>
</organism>
<dbReference type="SUPFAM" id="SSF56281">
    <property type="entry name" value="Metallo-hydrolase/oxidoreductase"/>
    <property type="match status" value="1"/>
</dbReference>
<dbReference type="Gene3D" id="3.60.15.10">
    <property type="entry name" value="Ribonuclease Z/Hydroxyacylglutathione hydrolase-like"/>
    <property type="match status" value="1"/>
</dbReference>
<dbReference type="AlphaFoldDB" id="A0A6B2NV53"/>
<evidence type="ECO:0000313" key="2">
    <source>
        <dbReference type="EMBL" id="NDW47318.1"/>
    </source>
</evidence>
<evidence type="ECO:0000256" key="1">
    <source>
        <dbReference type="SAM" id="MobiDB-lite"/>
    </source>
</evidence>
<gene>
    <name evidence="2" type="ORF">G0P99_20440</name>
</gene>
<dbReference type="RefSeq" id="WP_164132334.1">
    <property type="nucleotide sequence ID" value="NZ_JAAGOX010000054.1"/>
</dbReference>
<sequence>MTLKYARGPVSYLYRDIEKNGKTSRRKVKQVLWGDWVDVRDPLDATWTHVRYGKKPYLMKRAELQDERVLELIFLDIGQGDACIVTEPGHHHLPRVMVIDAGIGRNTNGFLNWRFRDFDNSGQIHAAIVTHPDADHYRGFQPIFENRRLRIEHVYHSGLVERVGDDLLGPEQGGYLTDIVETDAQMRALLSDPARRGRKLYPKLMQTALEADRIGPVTALTTAHSVQEDGRAWLPGFAPADGGLVTIEVLGPVVEPDAAGQPRLRAFGDRPTSRTMDEGKTKNGHSVLLRLDFNGFRVLFGGDLNTSAECFLMQHYGDVPVSAPLAATETELEAIARPDAITAAAERFGVDLMKTCHHGSSDVTEEFLFAAHPAAYVVSSGDEEGHVHPRPDLLGLLGKTGAGARPLILSTELLRSTRERERDDLRPALDRLNARIEVELAKGTGADAAALAEMRAAKRKLLDEVFRRNVGVYGAINLRTDGRDAVIAFRKEKAPAHRRWFYYEMQRDPDSGGFLPVLGDGH</sequence>
<accession>A0A6B2NV53</accession>
<dbReference type="InterPro" id="IPR052159">
    <property type="entry name" value="Competence_DNA_uptake"/>
</dbReference>